<evidence type="ECO:0000259" key="6">
    <source>
        <dbReference type="PROSITE" id="PS50893"/>
    </source>
</evidence>
<evidence type="ECO:0000256" key="3">
    <source>
        <dbReference type="ARBA" id="ARBA00022989"/>
    </source>
</evidence>
<dbReference type="Proteomes" id="UP001612915">
    <property type="component" value="Unassembled WGS sequence"/>
</dbReference>
<dbReference type="InterPro" id="IPR017871">
    <property type="entry name" value="ABC_transporter-like_CS"/>
</dbReference>
<evidence type="ECO:0000259" key="7">
    <source>
        <dbReference type="PROSITE" id="PS50929"/>
    </source>
</evidence>
<feature type="domain" description="ABC transporter" evidence="6">
    <location>
        <begin position="260"/>
        <end position="567"/>
    </location>
</feature>
<keyword evidence="4 5" id="KW-0472">Membrane</keyword>
<dbReference type="Gene3D" id="1.20.1560.10">
    <property type="entry name" value="ABC transporter type 1, transmembrane domain"/>
    <property type="match status" value="1"/>
</dbReference>
<feature type="transmembrane region" description="Helical" evidence="5">
    <location>
        <begin position="69"/>
        <end position="89"/>
    </location>
</feature>
<sequence length="579" mass="60358">MITIPDRAVHAADERSPGHYLASLGRRQWRTLALAAAVGVVWMASRAAVPAVLGNTLDAGVLARNPRHVLVGALTLAGAGLLTAGSGVVRHRLAVANWLQAALRTEQVVGHHAAHHGPAVAARTTTGEVVSVATSDAPRIGDLFDLVGRGSGAVVSGALVTVLLWRVEPVLGISVLTGMPLLVGVLALLINPLTGAQRAHRQVEGELTALGADTVAGLRVLKGIGGETQFSNRYGVRSQQVRLAGVRVAGVQSLLDAAHVLLPGVFVVALTWLAADAAIAGRLEPGQVVTVFGYAAFLRTVMETLTELLSKAVRSRIGAQRVLSVLARKVDPGPSEKAALPAAFAPLHDPASGLTVTPRLLTGLVTDDPDDAVALAERLARLPGAAGTEAPRLGGTSADRLDPAAYRDRVLVAEAEPRLFTGTVRTAVDPWARHTDAEVLAALETADALDVLDLDDEGLAAPVEERGRGLSGGQRQRLALARVVLRDPEVLVLVEPTSAVDAHTEDRIADRLAAARGGRTTLVMTGSPLVLERCDRVVRLGAARVAATGTHAELLARDPAYRALVVRDLEAQPEEGEGS</sequence>
<keyword evidence="3 5" id="KW-1133">Transmembrane helix</keyword>
<evidence type="ECO:0000313" key="8">
    <source>
        <dbReference type="EMBL" id="MFI7588189.1"/>
    </source>
</evidence>
<dbReference type="EMBL" id="JBITLV010000004">
    <property type="protein sequence ID" value="MFI7588189.1"/>
    <property type="molecule type" value="Genomic_DNA"/>
</dbReference>
<evidence type="ECO:0000256" key="5">
    <source>
        <dbReference type="SAM" id="Phobius"/>
    </source>
</evidence>
<evidence type="ECO:0000313" key="9">
    <source>
        <dbReference type="Proteomes" id="UP001612915"/>
    </source>
</evidence>
<keyword evidence="9" id="KW-1185">Reference proteome</keyword>
<dbReference type="Pfam" id="PF00005">
    <property type="entry name" value="ABC_tran"/>
    <property type="match status" value="1"/>
</dbReference>
<feature type="transmembrane region" description="Helical" evidence="5">
    <location>
        <begin position="171"/>
        <end position="191"/>
    </location>
</feature>
<dbReference type="InterPro" id="IPR036640">
    <property type="entry name" value="ABC1_TM_sf"/>
</dbReference>
<evidence type="ECO:0000256" key="4">
    <source>
        <dbReference type="ARBA" id="ARBA00023136"/>
    </source>
</evidence>
<organism evidence="8 9">
    <name type="scientific">Spongisporangium articulatum</name>
    <dbReference type="NCBI Taxonomy" id="3362603"/>
    <lineage>
        <taxon>Bacteria</taxon>
        <taxon>Bacillati</taxon>
        <taxon>Actinomycetota</taxon>
        <taxon>Actinomycetes</taxon>
        <taxon>Kineosporiales</taxon>
        <taxon>Kineosporiaceae</taxon>
        <taxon>Spongisporangium</taxon>
    </lineage>
</organism>
<dbReference type="Pfam" id="PF00664">
    <property type="entry name" value="ABC_membrane"/>
    <property type="match status" value="1"/>
</dbReference>
<proteinExistence type="predicted"/>
<feature type="domain" description="ABC transmembrane type-1" evidence="7">
    <location>
        <begin position="33"/>
        <end position="314"/>
    </location>
</feature>
<dbReference type="PANTHER" id="PTHR43394:SF1">
    <property type="entry name" value="ATP-BINDING CASSETTE SUB-FAMILY B MEMBER 10, MITOCHONDRIAL"/>
    <property type="match status" value="1"/>
</dbReference>
<evidence type="ECO:0000256" key="1">
    <source>
        <dbReference type="ARBA" id="ARBA00004651"/>
    </source>
</evidence>
<accession>A0ABW8AP95</accession>
<reference evidence="8 9" key="1">
    <citation type="submission" date="2024-10" db="EMBL/GenBank/DDBJ databases">
        <title>The Natural Products Discovery Center: Release of the First 8490 Sequenced Strains for Exploring Actinobacteria Biosynthetic Diversity.</title>
        <authorList>
            <person name="Kalkreuter E."/>
            <person name="Kautsar S.A."/>
            <person name="Yang D."/>
            <person name="Bader C.D."/>
            <person name="Teijaro C.N."/>
            <person name="Fluegel L."/>
            <person name="Davis C.M."/>
            <person name="Simpson J.R."/>
            <person name="Lauterbach L."/>
            <person name="Steele A.D."/>
            <person name="Gui C."/>
            <person name="Meng S."/>
            <person name="Li G."/>
            <person name="Viehrig K."/>
            <person name="Ye F."/>
            <person name="Su P."/>
            <person name="Kiefer A.F."/>
            <person name="Nichols A."/>
            <person name="Cepeda A.J."/>
            <person name="Yan W."/>
            <person name="Fan B."/>
            <person name="Jiang Y."/>
            <person name="Adhikari A."/>
            <person name="Zheng C.-J."/>
            <person name="Schuster L."/>
            <person name="Cowan T.M."/>
            <person name="Smanski M.J."/>
            <person name="Chevrette M.G."/>
            <person name="De Carvalho L.P.S."/>
            <person name="Shen B."/>
        </authorList>
    </citation>
    <scope>NUCLEOTIDE SEQUENCE [LARGE SCALE GENOMIC DNA]</scope>
    <source>
        <strain evidence="8 9">NPDC049639</strain>
    </source>
</reference>
<dbReference type="PROSITE" id="PS50929">
    <property type="entry name" value="ABC_TM1F"/>
    <property type="match status" value="1"/>
</dbReference>
<gene>
    <name evidence="8" type="ORF">ACIB24_14060</name>
</gene>
<dbReference type="InterPro" id="IPR027417">
    <property type="entry name" value="P-loop_NTPase"/>
</dbReference>
<dbReference type="RefSeq" id="WP_398281301.1">
    <property type="nucleotide sequence ID" value="NZ_JBITLV010000004.1"/>
</dbReference>
<dbReference type="InterPro" id="IPR003439">
    <property type="entry name" value="ABC_transporter-like_ATP-bd"/>
</dbReference>
<comment type="caution">
    <text evidence="8">The sequence shown here is derived from an EMBL/GenBank/DDBJ whole genome shotgun (WGS) entry which is preliminary data.</text>
</comment>
<feature type="transmembrane region" description="Helical" evidence="5">
    <location>
        <begin position="146"/>
        <end position="165"/>
    </location>
</feature>
<name>A0ABW8AP95_9ACTN</name>
<dbReference type="PROSITE" id="PS50893">
    <property type="entry name" value="ABC_TRANSPORTER_2"/>
    <property type="match status" value="1"/>
</dbReference>
<dbReference type="SUPFAM" id="SSF90123">
    <property type="entry name" value="ABC transporter transmembrane region"/>
    <property type="match status" value="1"/>
</dbReference>
<dbReference type="InterPro" id="IPR011527">
    <property type="entry name" value="ABC1_TM_dom"/>
</dbReference>
<dbReference type="SUPFAM" id="SSF52540">
    <property type="entry name" value="P-loop containing nucleoside triphosphate hydrolases"/>
    <property type="match status" value="1"/>
</dbReference>
<feature type="transmembrane region" description="Helical" evidence="5">
    <location>
        <begin position="31"/>
        <end position="49"/>
    </location>
</feature>
<dbReference type="PANTHER" id="PTHR43394">
    <property type="entry name" value="ATP-DEPENDENT PERMEASE MDL1, MITOCHONDRIAL"/>
    <property type="match status" value="1"/>
</dbReference>
<dbReference type="PROSITE" id="PS00211">
    <property type="entry name" value="ABC_TRANSPORTER_1"/>
    <property type="match status" value="1"/>
</dbReference>
<protein>
    <submittedName>
        <fullName evidence="8">ABC transporter transmembrane domain-containing protein</fullName>
    </submittedName>
</protein>
<evidence type="ECO:0000256" key="2">
    <source>
        <dbReference type="ARBA" id="ARBA00022692"/>
    </source>
</evidence>
<keyword evidence="2 5" id="KW-0812">Transmembrane</keyword>
<comment type="subcellular location">
    <subcellularLocation>
        <location evidence="1">Cell membrane</location>
        <topology evidence="1">Multi-pass membrane protein</topology>
    </subcellularLocation>
</comment>
<dbReference type="Gene3D" id="3.40.50.300">
    <property type="entry name" value="P-loop containing nucleotide triphosphate hydrolases"/>
    <property type="match status" value="1"/>
</dbReference>
<dbReference type="InterPro" id="IPR039421">
    <property type="entry name" value="Type_1_exporter"/>
</dbReference>